<dbReference type="PATRIC" id="fig|330734.3.peg.1446"/>
<protein>
    <recommendedName>
        <fullName evidence="3">Oxidoreductase</fullName>
    </recommendedName>
</protein>
<dbReference type="Proteomes" id="UP000036406">
    <property type="component" value="Chromosome"/>
</dbReference>
<dbReference type="PIRSF" id="PIRSF030820">
    <property type="entry name" value="UCP030820"/>
    <property type="match status" value="1"/>
</dbReference>
<name>A0A0H4HZR6_9GAMM</name>
<evidence type="ECO:0008006" key="3">
    <source>
        <dbReference type="Google" id="ProtNLM"/>
    </source>
</evidence>
<keyword evidence="2" id="KW-1185">Reference proteome</keyword>
<gene>
    <name evidence="1" type="ORF">ABA45_06870</name>
</gene>
<sequence length="164" mass="18581">MPLLIDQRIVTEDPWQLLDQAALDEGSPIPENGPIAVPIIWYRQHREALQQRNSPLGVIVNGDDDLAALYADHSQLDLIAIEFPTFRDGRGFSIARQLVRSGFNRQIRALGHVTRDRLALMQSSGFNAFAINDERFQTDHLQAFSEISVNYQGTTADPRPIFRR</sequence>
<evidence type="ECO:0000313" key="2">
    <source>
        <dbReference type="Proteomes" id="UP000036406"/>
    </source>
</evidence>
<dbReference type="InterPro" id="IPR008318">
    <property type="entry name" value="UCP030820"/>
</dbReference>
<accession>A0A0H4HZR6</accession>
<reference evidence="1 2" key="1">
    <citation type="submission" date="2015-05" db="EMBL/GenBank/DDBJ databases">
        <title>Complete genome of Marinobacter psychrophilus strain 20041T isolated from sea-ice of the Canadian Basin.</title>
        <authorList>
            <person name="Song L."/>
            <person name="Ren L."/>
            <person name="Yu Y."/>
            <person name="Wang X."/>
        </authorList>
    </citation>
    <scope>NUCLEOTIDE SEQUENCE [LARGE SCALE GENOMIC DNA]</scope>
    <source>
        <strain evidence="1 2">20041</strain>
    </source>
</reference>
<dbReference type="EMBL" id="CP011494">
    <property type="protein sequence ID" value="AKO52181.1"/>
    <property type="molecule type" value="Genomic_DNA"/>
</dbReference>
<organism evidence="1 2">
    <name type="scientific">Marinobacter psychrophilus</name>
    <dbReference type="NCBI Taxonomy" id="330734"/>
    <lineage>
        <taxon>Bacteria</taxon>
        <taxon>Pseudomonadati</taxon>
        <taxon>Pseudomonadota</taxon>
        <taxon>Gammaproteobacteria</taxon>
        <taxon>Pseudomonadales</taxon>
        <taxon>Marinobacteraceae</taxon>
        <taxon>Marinobacter</taxon>
    </lineage>
</organism>
<dbReference type="Pfam" id="PF06073">
    <property type="entry name" value="DUF934"/>
    <property type="match status" value="1"/>
</dbReference>
<dbReference type="RefSeq" id="WP_048384875.1">
    <property type="nucleotide sequence ID" value="NZ_CP011494.1"/>
</dbReference>
<proteinExistence type="predicted"/>
<dbReference type="STRING" id="330734.ABA45_06870"/>
<evidence type="ECO:0000313" key="1">
    <source>
        <dbReference type="EMBL" id="AKO52181.1"/>
    </source>
</evidence>
<dbReference type="KEGG" id="mpq:ABA45_06870"/>
<dbReference type="AlphaFoldDB" id="A0A0H4HZR6"/>